<protein>
    <submittedName>
        <fullName evidence="2">Metallopeptidase toxin 4</fullName>
    </submittedName>
</protein>
<keyword evidence="3" id="KW-1185">Reference proteome</keyword>
<evidence type="ECO:0000313" key="2">
    <source>
        <dbReference type="EMBL" id="SEM47190.1"/>
    </source>
</evidence>
<dbReference type="Proteomes" id="UP000199450">
    <property type="component" value="Unassembled WGS sequence"/>
</dbReference>
<feature type="domain" description="Tox-MPTase4" evidence="1">
    <location>
        <begin position="71"/>
        <end position="150"/>
    </location>
</feature>
<dbReference type="OrthoDB" id="1218225at2"/>
<dbReference type="Pfam" id="PF15640">
    <property type="entry name" value="Tox-MPTase4"/>
    <property type="match status" value="1"/>
</dbReference>
<gene>
    <name evidence="2" type="ORF">SAMN05421856_103412</name>
</gene>
<accession>A0A1H7YM53</accession>
<dbReference type="InterPro" id="IPR028912">
    <property type="entry name" value="Tox-MPTase4_dom"/>
</dbReference>
<dbReference type="EMBL" id="FOBV01000003">
    <property type="protein sequence ID" value="SEM47190.1"/>
    <property type="molecule type" value="Genomic_DNA"/>
</dbReference>
<evidence type="ECO:0000313" key="3">
    <source>
        <dbReference type="Proteomes" id="UP000199450"/>
    </source>
</evidence>
<dbReference type="AlphaFoldDB" id="A0A1H7YM53"/>
<dbReference type="RefSeq" id="WP_089999616.1">
    <property type="nucleotide sequence ID" value="NZ_FOBV01000003.1"/>
</dbReference>
<proteinExistence type="predicted"/>
<dbReference type="STRING" id="295069.SAMN05421856_103412"/>
<evidence type="ECO:0000259" key="1">
    <source>
        <dbReference type="Pfam" id="PF15640"/>
    </source>
</evidence>
<reference evidence="3" key="1">
    <citation type="submission" date="2016-10" db="EMBL/GenBank/DDBJ databases">
        <authorList>
            <person name="Varghese N."/>
            <person name="Submissions S."/>
        </authorList>
    </citation>
    <scope>NUCLEOTIDE SEQUENCE [LARGE SCALE GENOMIC DNA]</scope>
    <source>
        <strain evidence="3">DSM 17453</strain>
    </source>
</reference>
<name>A0A1H7YM53_9FLAO</name>
<sequence>MKGGKGARRVEIALLRRGKYLGQILNEADFIKIESDLKQLKVELQIGKGAGAFEIEGFFLKSGNPLMLEAHNAAMFVTDGIKMKLILRENATVYEALHELMHMRDCQKIGMKAFMQKSFVEREKFVYDKMVEYQEYLNRKELKHAEDYINWHYGKVGKTDNLGNPIKEILPFDLKSIPRKRQGININTIINLK</sequence>
<organism evidence="2 3">
    <name type="scientific">Chryseobacterium taichungense</name>
    <dbReference type="NCBI Taxonomy" id="295069"/>
    <lineage>
        <taxon>Bacteria</taxon>
        <taxon>Pseudomonadati</taxon>
        <taxon>Bacteroidota</taxon>
        <taxon>Flavobacteriia</taxon>
        <taxon>Flavobacteriales</taxon>
        <taxon>Weeksellaceae</taxon>
        <taxon>Chryseobacterium group</taxon>
        <taxon>Chryseobacterium</taxon>
    </lineage>
</organism>